<dbReference type="EMBL" id="CP144525">
    <property type="protein sequence ID" value="WWC71274.1"/>
    <property type="molecule type" value="Genomic_DNA"/>
</dbReference>
<proteinExistence type="predicted"/>
<dbReference type="RefSeq" id="XP_070059188.1">
    <property type="nucleotide sequence ID" value="XM_070203087.1"/>
</dbReference>
<feature type="compositionally biased region" description="Acidic residues" evidence="2">
    <location>
        <begin position="269"/>
        <end position="282"/>
    </location>
</feature>
<dbReference type="KEGG" id="kpin:30172233"/>
<gene>
    <name evidence="3" type="ORF">I206_105227</name>
</gene>
<feature type="coiled-coil region" evidence="1">
    <location>
        <begin position="770"/>
        <end position="797"/>
    </location>
</feature>
<evidence type="ECO:0000313" key="3">
    <source>
        <dbReference type="EMBL" id="WWC71274.1"/>
    </source>
</evidence>
<evidence type="ECO:0000256" key="1">
    <source>
        <dbReference type="SAM" id="Coils"/>
    </source>
</evidence>
<feature type="region of interest" description="Disordered" evidence="2">
    <location>
        <begin position="410"/>
        <end position="429"/>
    </location>
</feature>
<dbReference type="Proteomes" id="UP000094020">
    <property type="component" value="Chromosome 7"/>
</dbReference>
<keyword evidence="1" id="KW-0175">Coiled coil</keyword>
<accession>A0AAJ8L624</accession>
<evidence type="ECO:0000256" key="2">
    <source>
        <dbReference type="SAM" id="MobiDB-lite"/>
    </source>
</evidence>
<evidence type="ECO:0000313" key="4">
    <source>
        <dbReference type="Proteomes" id="UP000094020"/>
    </source>
</evidence>
<reference evidence="3" key="2">
    <citation type="submission" date="2024-02" db="EMBL/GenBank/DDBJ databases">
        <title>Comparative genomics of Cryptococcus and Kwoniella reveals pathogenesis evolution and contrasting modes of karyotype evolution via chromosome fusion or intercentromeric recombination.</title>
        <authorList>
            <person name="Coelho M.A."/>
            <person name="David-Palma M."/>
            <person name="Shea T."/>
            <person name="Bowers K."/>
            <person name="McGinley-Smith S."/>
            <person name="Mohammad A.W."/>
            <person name="Gnirke A."/>
            <person name="Yurkov A.M."/>
            <person name="Nowrousian M."/>
            <person name="Sun S."/>
            <person name="Cuomo C.A."/>
            <person name="Heitman J."/>
        </authorList>
    </citation>
    <scope>NUCLEOTIDE SEQUENCE</scope>
    <source>
        <strain evidence="3">CBS 10737</strain>
    </source>
</reference>
<dbReference type="GeneID" id="30172233"/>
<keyword evidence="4" id="KW-1185">Reference proteome</keyword>
<protein>
    <submittedName>
        <fullName evidence="3">Uncharacterized protein</fullName>
    </submittedName>
</protein>
<name>A0AAJ8L624_9TREE</name>
<feature type="region of interest" description="Disordered" evidence="2">
    <location>
        <begin position="465"/>
        <end position="496"/>
    </location>
</feature>
<dbReference type="AlphaFoldDB" id="A0AAJ8L624"/>
<reference evidence="3" key="1">
    <citation type="submission" date="2013-07" db="EMBL/GenBank/DDBJ databases">
        <authorList>
            <consortium name="The Broad Institute Genome Sequencing Platform"/>
            <person name="Cuomo C."/>
            <person name="Litvintseva A."/>
            <person name="Chen Y."/>
            <person name="Heitman J."/>
            <person name="Sun S."/>
            <person name="Springer D."/>
            <person name="Dromer F."/>
            <person name="Young S.K."/>
            <person name="Zeng Q."/>
            <person name="Gargeya S."/>
            <person name="Fitzgerald M."/>
            <person name="Abouelleil A."/>
            <person name="Alvarado L."/>
            <person name="Berlin A.M."/>
            <person name="Chapman S.B."/>
            <person name="Dewar J."/>
            <person name="Goldberg J."/>
            <person name="Griggs A."/>
            <person name="Gujja S."/>
            <person name="Hansen M."/>
            <person name="Howarth C."/>
            <person name="Imamovic A."/>
            <person name="Larimer J."/>
            <person name="McCowan C."/>
            <person name="Murphy C."/>
            <person name="Pearson M."/>
            <person name="Priest M."/>
            <person name="Roberts A."/>
            <person name="Saif S."/>
            <person name="Shea T."/>
            <person name="Sykes S."/>
            <person name="Wortman J."/>
            <person name="Nusbaum C."/>
            <person name="Birren B."/>
        </authorList>
    </citation>
    <scope>NUCLEOTIDE SEQUENCE</scope>
    <source>
        <strain evidence="3">CBS 10737</strain>
    </source>
</reference>
<organism evidence="3 4">
    <name type="scientific">Kwoniella pini CBS 10737</name>
    <dbReference type="NCBI Taxonomy" id="1296096"/>
    <lineage>
        <taxon>Eukaryota</taxon>
        <taxon>Fungi</taxon>
        <taxon>Dikarya</taxon>
        <taxon>Basidiomycota</taxon>
        <taxon>Agaricomycotina</taxon>
        <taxon>Tremellomycetes</taxon>
        <taxon>Tremellales</taxon>
        <taxon>Cryptococcaceae</taxon>
        <taxon>Kwoniella</taxon>
    </lineage>
</organism>
<sequence length="893" mass="97992">MAPAGLVITKLGIQATATDDVVRGLMCLKISLPKDSEARPGARWALFNSTPPRLLSTPIIHPLPLPVPSSRDPQLRTASKILALPLPSIYPPSSPSGLGGKPYIDISSTTGKVYLVIDPISSRRNSQTRASGSTSQSTSRKEWLICMEFEVPLENGVEEGISKVLLPIPKCLDNTIRFQILSPNIPTSSSSSSSLSSLNQEVNILTDPKMLPLPANAFKSSTSSHRANRHTVRSSKEDKGKGKIKSTVGEDGWEDGEVLGPDDVPSESSQEDTDISDDEGDDSGGGSWLEGRFPSTEVLRLEWSFNSASSSDIPSLQISPRYDKQSSTISIAYVTQIPMTENPISFEIDVPDGWGWSDFTVQGENLMNWRCVDGGWGVSETNLDDSMQEAEYEDSFATVRAKSAFSRKLTPASSTESGHSDILPTIRSTNNATSSSASLMRQTFPSLHEKMEDFSFEMASVEHKPATPTSLRKSPLQMLLSSTSSKGHTSRERPRAGKSFNLYLGAEGDRTIAIQGTLSLIDSMTLVSPSIPMKIPFIRFENQTSQCQVECPWATYGSSKTESSQVELVDIALGGRLAWTGQDGSKFSTSASPLKGDVKVRLRRSPWGIINAFAVFPFPSSREEVGFSIDCYEDIRLLRSTIDGKDVARTMYSENHNQQIRLGKHDQKPGGVVEVEWEMTLGTSGVIGLPVFESTGDGSLKVELSGDEWSSSLPLIKTNMKRDSPNSLTYPLASSIEAKLSLPVPGIVKSRRKTLLSLSNLINLILLWLLLSMGQQLQRLKSEIDFVRDEYKDLRDYGIQLPNQVSEIPITTATVTEVVITTSTQTADQQTSTSHNSDKEKGNLIVVERNKYDLGRVVRGNIHWGDWLTHPTVRTITRGVGWFWNTLWDLVLP</sequence>
<feature type="region of interest" description="Disordered" evidence="2">
    <location>
        <begin position="215"/>
        <end position="291"/>
    </location>
</feature>